<proteinExistence type="predicted"/>
<sequence>PELPFEVVQEAQGDLSDFDFGADLNFPVADSAQFDSGFDMDFNDDLEGFDFLKYFPEPEQFTQLCQ</sequence>
<gene>
    <name evidence="1" type="ORF">WICPIJ_008649</name>
</gene>
<organism evidence="1 2">
    <name type="scientific">Wickerhamomyces pijperi</name>
    <name type="common">Yeast</name>
    <name type="synonym">Pichia pijperi</name>
    <dbReference type="NCBI Taxonomy" id="599730"/>
    <lineage>
        <taxon>Eukaryota</taxon>
        <taxon>Fungi</taxon>
        <taxon>Dikarya</taxon>
        <taxon>Ascomycota</taxon>
        <taxon>Saccharomycotina</taxon>
        <taxon>Saccharomycetes</taxon>
        <taxon>Phaffomycetales</taxon>
        <taxon>Wickerhamomycetaceae</taxon>
        <taxon>Wickerhamomyces</taxon>
    </lineage>
</organism>
<protein>
    <submittedName>
        <fullName evidence="1">Uncharacterized protein</fullName>
    </submittedName>
</protein>
<dbReference type="AlphaFoldDB" id="A0A9P8THR0"/>
<evidence type="ECO:0000313" key="2">
    <source>
        <dbReference type="Proteomes" id="UP000774326"/>
    </source>
</evidence>
<reference evidence="1" key="2">
    <citation type="submission" date="2021-01" db="EMBL/GenBank/DDBJ databases">
        <authorList>
            <person name="Schikora-Tamarit M.A."/>
        </authorList>
    </citation>
    <scope>NUCLEOTIDE SEQUENCE</scope>
    <source>
        <strain evidence="1">CBS2887</strain>
    </source>
</reference>
<name>A0A9P8THR0_WICPI</name>
<evidence type="ECO:0000313" key="1">
    <source>
        <dbReference type="EMBL" id="KAH3679249.1"/>
    </source>
</evidence>
<accession>A0A9P8THR0</accession>
<feature type="non-terminal residue" evidence="1">
    <location>
        <position position="1"/>
    </location>
</feature>
<dbReference type="Proteomes" id="UP000774326">
    <property type="component" value="Unassembled WGS sequence"/>
</dbReference>
<comment type="caution">
    <text evidence="1">The sequence shown here is derived from an EMBL/GenBank/DDBJ whole genome shotgun (WGS) entry which is preliminary data.</text>
</comment>
<keyword evidence="2" id="KW-1185">Reference proteome</keyword>
<reference evidence="1" key="1">
    <citation type="journal article" date="2021" name="Open Biol.">
        <title>Shared evolutionary footprints suggest mitochondrial oxidative damage underlies multiple complex I losses in fungi.</title>
        <authorList>
            <person name="Schikora-Tamarit M.A."/>
            <person name="Marcet-Houben M."/>
            <person name="Nosek J."/>
            <person name="Gabaldon T."/>
        </authorList>
    </citation>
    <scope>NUCLEOTIDE SEQUENCE</scope>
    <source>
        <strain evidence="1">CBS2887</strain>
    </source>
</reference>
<dbReference type="EMBL" id="JAEUBG010004986">
    <property type="protein sequence ID" value="KAH3679249.1"/>
    <property type="molecule type" value="Genomic_DNA"/>
</dbReference>